<feature type="transmembrane region" description="Helical" evidence="16">
    <location>
        <begin position="436"/>
        <end position="460"/>
    </location>
</feature>
<dbReference type="SUPFAM" id="SSF50104">
    <property type="entry name" value="Translation proteins SH3-like domain"/>
    <property type="match status" value="1"/>
</dbReference>
<evidence type="ECO:0000256" key="10">
    <source>
        <dbReference type="ARBA" id="ARBA00022989"/>
    </source>
</evidence>
<evidence type="ECO:0000313" key="19">
    <source>
        <dbReference type="WBParaSite" id="SMUV_0000928001-mRNA-1"/>
    </source>
</evidence>
<evidence type="ECO:0000256" key="2">
    <source>
        <dbReference type="ARBA" id="ARBA00004173"/>
    </source>
</evidence>
<evidence type="ECO:0000256" key="3">
    <source>
        <dbReference type="ARBA" id="ARBA00005781"/>
    </source>
</evidence>
<dbReference type="Pfam" id="PF13705">
    <property type="entry name" value="TRC8_N"/>
    <property type="match status" value="1"/>
</dbReference>
<dbReference type="PANTHER" id="PTHR15680:SF9">
    <property type="entry name" value="LARGE RIBOSOMAL SUBUNIT PROTEIN BL19M"/>
    <property type="match status" value="1"/>
</dbReference>
<evidence type="ECO:0000256" key="15">
    <source>
        <dbReference type="ARBA" id="ARBA00035359"/>
    </source>
</evidence>
<evidence type="ECO:0000256" key="12">
    <source>
        <dbReference type="ARBA" id="ARBA00023136"/>
    </source>
</evidence>
<evidence type="ECO:0000256" key="5">
    <source>
        <dbReference type="ARBA" id="ARBA00022723"/>
    </source>
</evidence>
<evidence type="ECO:0000256" key="13">
    <source>
        <dbReference type="ARBA" id="ARBA00023274"/>
    </source>
</evidence>
<dbReference type="PANTHER" id="PTHR15680">
    <property type="entry name" value="RIBOSOMAL PROTEIN L19"/>
    <property type="match status" value="1"/>
</dbReference>
<reference evidence="19" key="1">
    <citation type="submission" date="2017-02" db="UniProtKB">
        <authorList>
            <consortium name="WormBaseParasite"/>
        </authorList>
    </citation>
    <scope>IDENTIFICATION</scope>
</reference>
<dbReference type="InterPro" id="IPR025754">
    <property type="entry name" value="TRC8_N_dom"/>
</dbReference>
<keyword evidence="12 16" id="KW-0472">Membrane</keyword>
<proteinExistence type="inferred from homology"/>
<name>A0A0N5AWI0_9BILA</name>
<evidence type="ECO:0000256" key="11">
    <source>
        <dbReference type="ARBA" id="ARBA00023128"/>
    </source>
</evidence>
<dbReference type="Pfam" id="PF01245">
    <property type="entry name" value="Ribosomal_L19"/>
    <property type="match status" value="1"/>
</dbReference>
<dbReference type="Gene3D" id="2.30.30.790">
    <property type="match status" value="1"/>
</dbReference>
<dbReference type="GO" id="GO:0005762">
    <property type="term" value="C:mitochondrial large ribosomal subunit"/>
    <property type="evidence" value="ECO:0007669"/>
    <property type="project" value="TreeGrafter"/>
</dbReference>
<protein>
    <recommendedName>
        <fullName evidence="14">Large ribosomal subunit protein bL19m</fullName>
    </recommendedName>
    <alternativeName>
        <fullName evidence="15">39S ribosomal protein L19, mitochondrial</fullName>
    </alternativeName>
</protein>
<dbReference type="InterPro" id="IPR018957">
    <property type="entry name" value="Znf_C3HC4_RING-type"/>
</dbReference>
<dbReference type="InterPro" id="IPR008991">
    <property type="entry name" value="Translation_prot_SH3-like_sf"/>
</dbReference>
<feature type="transmembrane region" description="Helical" evidence="16">
    <location>
        <begin position="196"/>
        <end position="216"/>
    </location>
</feature>
<dbReference type="SMART" id="SM00184">
    <property type="entry name" value="RING"/>
    <property type="match status" value="1"/>
</dbReference>
<dbReference type="AlphaFoldDB" id="A0A0N5AWI0"/>
<accession>A0A0N5AWI0</accession>
<feature type="domain" description="RING-type" evidence="17">
    <location>
        <begin position="561"/>
        <end position="613"/>
    </location>
</feature>
<evidence type="ECO:0000256" key="14">
    <source>
        <dbReference type="ARBA" id="ARBA00035288"/>
    </source>
</evidence>
<dbReference type="InterPro" id="IPR001857">
    <property type="entry name" value="Ribosomal_bL19"/>
</dbReference>
<organism evidence="18 19">
    <name type="scientific">Syphacia muris</name>
    <dbReference type="NCBI Taxonomy" id="451379"/>
    <lineage>
        <taxon>Eukaryota</taxon>
        <taxon>Metazoa</taxon>
        <taxon>Ecdysozoa</taxon>
        <taxon>Nematoda</taxon>
        <taxon>Chromadorea</taxon>
        <taxon>Rhabditida</taxon>
        <taxon>Spirurina</taxon>
        <taxon>Oxyuridomorpha</taxon>
        <taxon>Oxyuroidea</taxon>
        <taxon>Oxyuridae</taxon>
        <taxon>Syphacia</taxon>
    </lineage>
</organism>
<dbReference type="PRINTS" id="PR00061">
    <property type="entry name" value="RIBOSOMALL19"/>
</dbReference>
<evidence type="ECO:0000256" key="7">
    <source>
        <dbReference type="ARBA" id="ARBA00022833"/>
    </source>
</evidence>
<keyword evidence="13" id="KW-0687">Ribonucleoprotein</keyword>
<dbReference type="Proteomes" id="UP000046393">
    <property type="component" value="Unplaced"/>
</dbReference>
<evidence type="ECO:0000313" key="18">
    <source>
        <dbReference type="Proteomes" id="UP000046393"/>
    </source>
</evidence>
<feature type="transmembrane region" description="Helical" evidence="16">
    <location>
        <begin position="104"/>
        <end position="126"/>
    </location>
</feature>
<dbReference type="WBParaSite" id="SMUV_0000928001-mRNA-1">
    <property type="protein sequence ID" value="SMUV_0000928001-mRNA-1"/>
    <property type="gene ID" value="SMUV_0000928001"/>
</dbReference>
<dbReference type="GO" id="GO:0008270">
    <property type="term" value="F:zinc ion binding"/>
    <property type="evidence" value="ECO:0007669"/>
    <property type="project" value="UniProtKB-KW"/>
</dbReference>
<keyword evidence="7" id="KW-0862">Zinc</keyword>
<evidence type="ECO:0000256" key="1">
    <source>
        <dbReference type="ARBA" id="ARBA00004141"/>
    </source>
</evidence>
<feature type="transmembrane region" description="Helical" evidence="16">
    <location>
        <begin position="284"/>
        <end position="312"/>
    </location>
</feature>
<keyword evidence="11" id="KW-0496">Mitochondrion</keyword>
<dbReference type="Gene3D" id="3.30.40.10">
    <property type="entry name" value="Zinc/RING finger domain, C3HC4 (zinc finger)"/>
    <property type="match status" value="1"/>
</dbReference>
<evidence type="ECO:0000256" key="16">
    <source>
        <dbReference type="SAM" id="Phobius"/>
    </source>
</evidence>
<evidence type="ECO:0000259" key="17">
    <source>
        <dbReference type="SMART" id="SM00184"/>
    </source>
</evidence>
<evidence type="ECO:0000256" key="6">
    <source>
        <dbReference type="ARBA" id="ARBA00022771"/>
    </source>
</evidence>
<evidence type="ECO:0000256" key="9">
    <source>
        <dbReference type="ARBA" id="ARBA00022980"/>
    </source>
</evidence>
<keyword evidence="4 16" id="KW-0812">Transmembrane</keyword>
<feature type="transmembrane region" description="Helical" evidence="16">
    <location>
        <begin position="252"/>
        <end position="272"/>
    </location>
</feature>
<keyword evidence="8" id="KW-0809">Transit peptide</keyword>
<comment type="similarity">
    <text evidence="3">Belongs to the bacterial ribosomal protein bL19 family.</text>
</comment>
<dbReference type="GO" id="GO:0016020">
    <property type="term" value="C:membrane"/>
    <property type="evidence" value="ECO:0007669"/>
    <property type="project" value="UniProtKB-SubCell"/>
</dbReference>
<dbReference type="FunFam" id="2.30.30.790:FF:000002">
    <property type="entry name" value="39S ribosomal protein L19, mitochondrial"/>
    <property type="match status" value="1"/>
</dbReference>
<dbReference type="GO" id="GO:0006412">
    <property type="term" value="P:translation"/>
    <property type="evidence" value="ECO:0007669"/>
    <property type="project" value="InterPro"/>
</dbReference>
<feature type="transmembrane region" description="Helical" evidence="16">
    <location>
        <begin position="363"/>
        <end position="385"/>
    </location>
</feature>
<dbReference type="InterPro" id="IPR001841">
    <property type="entry name" value="Znf_RING"/>
</dbReference>
<keyword evidence="10 16" id="KW-1133">Transmembrane helix</keyword>
<dbReference type="InterPro" id="IPR013083">
    <property type="entry name" value="Znf_RING/FYVE/PHD"/>
</dbReference>
<dbReference type="SUPFAM" id="SSF57850">
    <property type="entry name" value="RING/U-box"/>
    <property type="match status" value="1"/>
</dbReference>
<feature type="transmembrane region" description="Helical" evidence="16">
    <location>
        <begin position="397"/>
        <end position="424"/>
    </location>
</feature>
<dbReference type="STRING" id="451379.A0A0N5AWI0"/>
<keyword evidence="5" id="KW-0479">Metal-binding</keyword>
<dbReference type="InterPro" id="IPR038657">
    <property type="entry name" value="Ribosomal_bL19_sf"/>
</dbReference>
<comment type="subcellular location">
    <subcellularLocation>
        <location evidence="1">Membrane</location>
        <topology evidence="1">Multi-pass membrane protein</topology>
    </subcellularLocation>
    <subcellularLocation>
        <location evidence="2">Mitochondrion</location>
    </subcellularLocation>
</comment>
<evidence type="ECO:0000256" key="8">
    <source>
        <dbReference type="ARBA" id="ARBA00022946"/>
    </source>
</evidence>
<feature type="transmembrane region" description="Helical" evidence="16">
    <location>
        <begin position="78"/>
        <end position="97"/>
    </location>
</feature>
<dbReference type="Pfam" id="PF00097">
    <property type="entry name" value="zf-C3HC4"/>
    <property type="match status" value="1"/>
</dbReference>
<keyword evidence="18" id="KW-1185">Reference proteome</keyword>
<dbReference type="GO" id="GO:0003735">
    <property type="term" value="F:structural constituent of ribosome"/>
    <property type="evidence" value="ECO:0007669"/>
    <property type="project" value="InterPro"/>
</dbReference>
<keyword evidence="6" id="KW-0863">Zinc-finger</keyword>
<sequence>MDNYQLDSTFVINERVRCLLKHILEVTLRLPVVVLLEIWLRNKDVYVISEAFHNSPLSSYIEINAIIRFIQTRNFDQAASVILSYAVLFLFSIFLSLPLKKLLWIYAHFISICLLGIAHYLSARYVHVEQSGDPEIRLDDVKKLEWHGSHILAQLMLCVAQSCLLGLESDVERLMLSVFLIPIFLRMSGISLGRLILAHNIACSLAMLNIFIYALNRAPKLLMSIRHFYHEIKNAISNQGIIRGTVVISNNLYFGELLSCAWILLFSTHIYVELNNKGEKSDKFIALTLSAIAESTITPLSLLAFALTVKYGCSFLIKLSRRVVGGNYESDHFLIHTGYTEVLILVFLCSQTGFLSMPLGQKAFLLGLMFLIVISSLLQSVYKLLKTRLMELGGTPVFLFNVHLPSLLLAAVLFSSCVLVAVVITNYLPTDLWSVIMASDSILTALRILSVVIIYALTVLETRMSEYCESCEGMIFFTKLATYALELVLTACIVIYGVYSLFEEQWSLVKCLMLVFHSYFNIWKAVQKIITNLKIRWAAKKNMSLLPKASLFLLREKKDFCAICCEEMVFEARITPCKHFFHEACLRRKMSVGNLILRNLAVFLKREFASLCCFSSESTGLLKNSSRRSEKCIDDKIKHIKGFPYIYPDFIPTSIPGRRNALKEELERADMLERRVRLDIPEFYVGSIMAVTLSDQNMGNRQNRFLGICIRRERPGLFHQFTLRNVIDGLGVEVMYELYNPTILKIEVIKLEKRLDDDLSYLIDALPEYSTFNQHMEPVIHPAGSPVPINPLKMIFVYLYLWFSVKMRPPPWSRRWEMFQYDGIEDGWSQVTPWFKRKLYRGKINDLRKYDLIADYREARSDLETELQIEAEMRRFERKQKLLGTSKKPILRSAADIFEDD</sequence>
<evidence type="ECO:0000256" key="4">
    <source>
        <dbReference type="ARBA" id="ARBA00022692"/>
    </source>
</evidence>
<feature type="transmembrane region" description="Helical" evidence="16">
    <location>
        <begin position="480"/>
        <end position="499"/>
    </location>
</feature>
<keyword evidence="9" id="KW-0689">Ribosomal protein</keyword>